<sequence length="67" mass="7832">FVFLLFSLMKKVTKKSRHKNASTAQGRGTARFYVRPTRWVSHHRFWQGKNSIRDAGTSIVFVIPRLL</sequence>
<comment type="caution">
    <text evidence="1">The sequence shown here is derived from an EMBL/GenBank/DDBJ whole genome shotgun (WGS) entry which is preliminary data.</text>
</comment>
<evidence type="ECO:0000313" key="2">
    <source>
        <dbReference type="Proteomes" id="UP000772618"/>
    </source>
</evidence>
<organism evidence="1 2">
    <name type="scientific">Chryseosolibacter indicus</name>
    <dbReference type="NCBI Taxonomy" id="2782351"/>
    <lineage>
        <taxon>Bacteria</taxon>
        <taxon>Pseudomonadati</taxon>
        <taxon>Bacteroidota</taxon>
        <taxon>Cytophagia</taxon>
        <taxon>Cytophagales</taxon>
        <taxon>Chryseotaleaceae</taxon>
        <taxon>Chryseosolibacter</taxon>
    </lineage>
</organism>
<dbReference type="RefSeq" id="WP_254156213.1">
    <property type="nucleotide sequence ID" value="NZ_JAHESD010000072.1"/>
</dbReference>
<dbReference type="EMBL" id="JAHESD010000072">
    <property type="protein sequence ID" value="MBT1705887.1"/>
    <property type="molecule type" value="Genomic_DNA"/>
</dbReference>
<gene>
    <name evidence="1" type="ORF">KK060_21530</name>
</gene>
<name>A0ABS5VWT8_9BACT</name>
<proteinExistence type="predicted"/>
<protein>
    <submittedName>
        <fullName evidence="1">Uncharacterized protein</fullName>
    </submittedName>
</protein>
<keyword evidence="2" id="KW-1185">Reference proteome</keyword>
<evidence type="ECO:0000313" key="1">
    <source>
        <dbReference type="EMBL" id="MBT1705887.1"/>
    </source>
</evidence>
<dbReference type="Proteomes" id="UP000772618">
    <property type="component" value="Unassembled WGS sequence"/>
</dbReference>
<accession>A0ABS5VWT8</accession>
<feature type="non-terminal residue" evidence="1">
    <location>
        <position position="1"/>
    </location>
</feature>
<reference evidence="1 2" key="1">
    <citation type="submission" date="2021-05" db="EMBL/GenBank/DDBJ databases">
        <title>A Polyphasic approach of four new species of the genus Ohtaekwangia: Ohtaekwangia histidinii sp. nov., Ohtaekwangia cretensis sp. nov., Ohtaekwangia indiensis sp. nov., Ohtaekwangia reichenbachii sp. nov. from diverse environment.</title>
        <authorList>
            <person name="Octaviana S."/>
        </authorList>
    </citation>
    <scope>NUCLEOTIDE SEQUENCE [LARGE SCALE GENOMIC DNA]</scope>
    <source>
        <strain evidence="1 2">PWU20</strain>
    </source>
</reference>